<evidence type="ECO:0000313" key="1">
    <source>
        <dbReference type="EMBL" id="ROS05586.1"/>
    </source>
</evidence>
<name>A0A3N2E0G3_9GAMM</name>
<protein>
    <submittedName>
        <fullName evidence="1">Uncharacterized protein</fullName>
    </submittedName>
</protein>
<dbReference type="RefSeq" id="WP_123711479.1">
    <property type="nucleotide sequence ID" value="NZ_RKHR01000003.1"/>
</dbReference>
<comment type="caution">
    <text evidence="1">The sequence shown here is derived from an EMBL/GenBank/DDBJ whole genome shotgun (WGS) entry which is preliminary data.</text>
</comment>
<dbReference type="Proteomes" id="UP000275394">
    <property type="component" value="Unassembled WGS sequence"/>
</dbReference>
<dbReference type="AlphaFoldDB" id="A0A3N2E0G3"/>
<organism evidence="1 2">
    <name type="scientific">Sinobacterium caligoides</name>
    <dbReference type="NCBI Taxonomy" id="933926"/>
    <lineage>
        <taxon>Bacteria</taxon>
        <taxon>Pseudomonadati</taxon>
        <taxon>Pseudomonadota</taxon>
        <taxon>Gammaproteobacteria</taxon>
        <taxon>Cellvibrionales</taxon>
        <taxon>Spongiibacteraceae</taxon>
        <taxon>Sinobacterium</taxon>
    </lineage>
</organism>
<proteinExistence type="predicted"/>
<keyword evidence="2" id="KW-1185">Reference proteome</keyword>
<reference evidence="1 2" key="1">
    <citation type="submission" date="2018-11" db="EMBL/GenBank/DDBJ databases">
        <title>Genomic Encyclopedia of Type Strains, Phase IV (KMG-IV): sequencing the most valuable type-strain genomes for metagenomic binning, comparative biology and taxonomic classification.</title>
        <authorList>
            <person name="Goeker M."/>
        </authorList>
    </citation>
    <scope>NUCLEOTIDE SEQUENCE [LARGE SCALE GENOMIC DNA]</scope>
    <source>
        <strain evidence="1 2">DSM 100316</strain>
    </source>
</reference>
<gene>
    <name evidence="1" type="ORF">EDC56_1126</name>
</gene>
<accession>A0A3N2E0G3</accession>
<sequence>MPLGIFSSLETDRNILTADIGPLGARPTHVQIARCCQLSLQYMPRKSGDEVPSDIFTAIDYAFTKKQSYNRRHKSDDGVVRKQLWAGLTGFAGGIAGAGLGGITGGPVGAVVGAAAGGGAGGALGAVPSRTYVHGARDTYKTMVGTKGVKPEACARELFNFFMPYSTVNNRFRSQLELAATHVISIIVEDGYECFELVNIYDQEMITRGYAAHWGSSRIDDAIQIIAKNLVSY</sequence>
<dbReference type="EMBL" id="RKHR01000003">
    <property type="protein sequence ID" value="ROS05586.1"/>
    <property type="molecule type" value="Genomic_DNA"/>
</dbReference>
<evidence type="ECO:0000313" key="2">
    <source>
        <dbReference type="Proteomes" id="UP000275394"/>
    </source>
</evidence>